<evidence type="ECO:0000313" key="2">
    <source>
        <dbReference type="EMBL" id="KAK9016805.1"/>
    </source>
</evidence>
<dbReference type="EMBL" id="JBBPBN010000020">
    <property type="protein sequence ID" value="KAK9016805.1"/>
    <property type="molecule type" value="Genomic_DNA"/>
</dbReference>
<protein>
    <submittedName>
        <fullName evidence="2">Uncharacterized protein</fullName>
    </submittedName>
</protein>
<evidence type="ECO:0000313" key="3">
    <source>
        <dbReference type="Proteomes" id="UP001396334"/>
    </source>
</evidence>
<proteinExistence type="predicted"/>
<sequence>MQTLLEDCSMVQALQTYGKEAPRELSRNSKDPLLLVREKPDLINELESSSGARAEWGKTTLACNLNNKLESSSLMESIDIVIWVTLSKDFNLRKVQSQIAKRKIRVLNLSQSHIVSMTASISQLCDGSLGHSTERTTERDSMLNKLRELHLSWMHHPQTIKASTISGLQSLELLDMSCSAYKWDTRCNVEDGQASFDEILKLEQLSIVKLRLDKVESLVLDAAWLTKLSEFNIQISPGSCDSNHLATQHDEKRAILRGVDLSHRLSSLESLKSLSISKFDCITSLISGDNISRTIQPNLEHLSLNRIENLGEVSAEMIPKLRVIELADLAMLKSICSRLPAWPALEILEVGNCPVLTKLPFATSNGIAALEETRGELQWWDHLICSWVN</sequence>
<reference evidence="2 3" key="1">
    <citation type="journal article" date="2024" name="G3 (Bethesda)">
        <title>Genome assembly of Hibiscus sabdariffa L. provides insights into metabolisms of medicinal natural products.</title>
        <authorList>
            <person name="Kim T."/>
        </authorList>
    </citation>
    <scope>NUCLEOTIDE SEQUENCE [LARGE SCALE GENOMIC DNA]</scope>
    <source>
        <strain evidence="2">TK-2024</strain>
        <tissue evidence="2">Old leaves</tissue>
    </source>
</reference>
<gene>
    <name evidence="2" type="ORF">V6N11_079298</name>
</gene>
<dbReference type="Proteomes" id="UP001396334">
    <property type="component" value="Unassembled WGS sequence"/>
</dbReference>
<keyword evidence="3" id="KW-1185">Reference proteome</keyword>
<dbReference type="SUPFAM" id="SSF52058">
    <property type="entry name" value="L domain-like"/>
    <property type="match status" value="1"/>
</dbReference>
<organism evidence="2 3">
    <name type="scientific">Hibiscus sabdariffa</name>
    <name type="common">roselle</name>
    <dbReference type="NCBI Taxonomy" id="183260"/>
    <lineage>
        <taxon>Eukaryota</taxon>
        <taxon>Viridiplantae</taxon>
        <taxon>Streptophyta</taxon>
        <taxon>Embryophyta</taxon>
        <taxon>Tracheophyta</taxon>
        <taxon>Spermatophyta</taxon>
        <taxon>Magnoliopsida</taxon>
        <taxon>eudicotyledons</taxon>
        <taxon>Gunneridae</taxon>
        <taxon>Pentapetalae</taxon>
        <taxon>rosids</taxon>
        <taxon>malvids</taxon>
        <taxon>Malvales</taxon>
        <taxon>Malvaceae</taxon>
        <taxon>Malvoideae</taxon>
        <taxon>Hibiscus</taxon>
    </lineage>
</organism>
<dbReference type="InterPro" id="IPR050905">
    <property type="entry name" value="Plant_NBS-LRR"/>
</dbReference>
<evidence type="ECO:0000256" key="1">
    <source>
        <dbReference type="ARBA" id="ARBA00022821"/>
    </source>
</evidence>
<name>A0ABR2RVB5_9ROSI</name>
<dbReference type="Gene3D" id="3.80.10.10">
    <property type="entry name" value="Ribonuclease Inhibitor"/>
    <property type="match status" value="1"/>
</dbReference>
<dbReference type="PANTHER" id="PTHR33463:SF202">
    <property type="entry name" value="NB-ARC DOMAIN-CONTAINING PROTEIN"/>
    <property type="match status" value="1"/>
</dbReference>
<comment type="caution">
    <text evidence="2">The sequence shown here is derived from an EMBL/GenBank/DDBJ whole genome shotgun (WGS) entry which is preliminary data.</text>
</comment>
<dbReference type="InterPro" id="IPR032675">
    <property type="entry name" value="LRR_dom_sf"/>
</dbReference>
<keyword evidence="1" id="KW-0611">Plant defense</keyword>
<dbReference type="PANTHER" id="PTHR33463">
    <property type="entry name" value="NB-ARC DOMAIN-CONTAINING PROTEIN-RELATED"/>
    <property type="match status" value="1"/>
</dbReference>
<accession>A0ABR2RVB5</accession>